<dbReference type="AlphaFoldDB" id="A0A9D1GV92"/>
<comment type="subcellular location">
    <subcellularLocation>
        <location evidence="5 6">Cytoplasm</location>
    </subcellularLocation>
</comment>
<dbReference type="Pfam" id="PF13742">
    <property type="entry name" value="tRNA_anti_2"/>
    <property type="match status" value="1"/>
</dbReference>
<evidence type="ECO:0000313" key="10">
    <source>
        <dbReference type="Proteomes" id="UP000886842"/>
    </source>
</evidence>
<comment type="catalytic activity">
    <reaction evidence="5 6">
        <text>Exonucleolytic cleavage in either 5'- to 3'- or 3'- to 5'-direction to yield nucleoside 5'-phosphates.</text>
        <dbReference type="EC" id="3.1.11.6"/>
    </reaction>
</comment>
<dbReference type="InterPro" id="IPR025824">
    <property type="entry name" value="OB-fold_nuc-bd_dom"/>
</dbReference>
<comment type="function">
    <text evidence="5">Bidirectionally degrades single-stranded DNA into large acid-insoluble oligonucleotides, which are then degraded further into small acid-soluble oligonucleotides.</text>
</comment>
<feature type="domain" description="Exonuclease VII large subunit C-terminal" evidence="7">
    <location>
        <begin position="128"/>
        <end position="342"/>
    </location>
</feature>
<accession>A0A9D1GV92</accession>
<evidence type="ECO:0000256" key="3">
    <source>
        <dbReference type="ARBA" id="ARBA00022801"/>
    </source>
</evidence>
<comment type="subunit">
    <text evidence="5">Heterooligomer composed of large and small subunits.</text>
</comment>
<dbReference type="InterPro" id="IPR020579">
    <property type="entry name" value="Exonuc_VII_lsu_C"/>
</dbReference>
<protein>
    <recommendedName>
        <fullName evidence="5">Exodeoxyribonuclease 7 large subunit</fullName>
        <ecNumber evidence="5">3.1.11.6</ecNumber>
    </recommendedName>
    <alternativeName>
        <fullName evidence="5">Exodeoxyribonuclease VII large subunit</fullName>
        <shortName evidence="5">Exonuclease VII large subunit</shortName>
    </alternativeName>
</protein>
<keyword evidence="4 5" id="KW-0269">Exonuclease</keyword>
<dbReference type="Proteomes" id="UP000886842">
    <property type="component" value="Unassembled WGS sequence"/>
</dbReference>
<sequence length="416" mass="45159">MALESTPDQPQPLRRVAQGVDQWINRLGWIWVEAQVIEINRRSGNTLVFLTLRDKLGEVSASVTTTVQVLDTVGPLSDGATVVAHLKPRFFIRSGRFSFHCDELRVVGEGMLLARLEQLKRMLQAEGLFDPRLKRRLPFLPSAIGLVSAAGSAAERDVVDNVARRWPAARIVTAHSLVQGPQAVEQLVSAVGRLDQDPDVEVIVIARGGGSLEDLLAFSNEALVRAVAACSTPVVSAIGHEVDSPILDLVADVRASTPTDAAKIVVPDVTEERARLDQVVHRLDQAIHHRIRRERDQLATLASRPVLQAPTETVTIHRGQVDQLAERLGRSITRTVAAEQTSIDHLLARCRALSPRATLLRGYTLALDADGHPVTSADRVSIGDPINLHLAEGRVETTVTAAHPARPATDTAEDPS</sequence>
<dbReference type="PANTHER" id="PTHR30008">
    <property type="entry name" value="EXODEOXYRIBONUCLEASE 7 LARGE SUBUNIT"/>
    <property type="match status" value="1"/>
</dbReference>
<comment type="caution">
    <text evidence="9">The sequence shown here is derived from an EMBL/GenBank/DDBJ whole genome shotgun (WGS) entry which is preliminary data.</text>
</comment>
<name>A0A9D1GV92_9ACTN</name>
<evidence type="ECO:0000256" key="4">
    <source>
        <dbReference type="ARBA" id="ARBA00022839"/>
    </source>
</evidence>
<evidence type="ECO:0000256" key="2">
    <source>
        <dbReference type="ARBA" id="ARBA00022722"/>
    </source>
</evidence>
<dbReference type="NCBIfam" id="TIGR00237">
    <property type="entry name" value="xseA"/>
    <property type="match status" value="1"/>
</dbReference>
<dbReference type="PANTHER" id="PTHR30008:SF0">
    <property type="entry name" value="EXODEOXYRIBONUCLEASE 7 LARGE SUBUNIT"/>
    <property type="match status" value="1"/>
</dbReference>
<evidence type="ECO:0000259" key="8">
    <source>
        <dbReference type="Pfam" id="PF13742"/>
    </source>
</evidence>
<reference evidence="9" key="1">
    <citation type="submission" date="2020-10" db="EMBL/GenBank/DDBJ databases">
        <authorList>
            <person name="Gilroy R."/>
        </authorList>
    </citation>
    <scope>NUCLEOTIDE SEQUENCE</scope>
    <source>
        <strain evidence="9">ChiGjej1B1-24693</strain>
    </source>
</reference>
<evidence type="ECO:0000313" key="9">
    <source>
        <dbReference type="EMBL" id="HIT74184.1"/>
    </source>
</evidence>
<evidence type="ECO:0000256" key="1">
    <source>
        <dbReference type="ARBA" id="ARBA00022490"/>
    </source>
</evidence>
<evidence type="ECO:0000259" key="7">
    <source>
        <dbReference type="Pfam" id="PF02601"/>
    </source>
</evidence>
<dbReference type="GO" id="GO:0009318">
    <property type="term" value="C:exodeoxyribonuclease VII complex"/>
    <property type="evidence" value="ECO:0007669"/>
    <property type="project" value="UniProtKB-UniRule"/>
</dbReference>
<dbReference type="EMBL" id="DVLP01000036">
    <property type="protein sequence ID" value="HIT74184.1"/>
    <property type="molecule type" value="Genomic_DNA"/>
</dbReference>
<keyword evidence="3 5" id="KW-0378">Hydrolase</keyword>
<dbReference type="GO" id="GO:0006308">
    <property type="term" value="P:DNA catabolic process"/>
    <property type="evidence" value="ECO:0007669"/>
    <property type="project" value="UniProtKB-UniRule"/>
</dbReference>
<keyword evidence="1 5" id="KW-0963">Cytoplasm</keyword>
<dbReference type="EC" id="3.1.11.6" evidence="5"/>
<dbReference type="HAMAP" id="MF_00378">
    <property type="entry name" value="Exonuc_7_L"/>
    <property type="match status" value="1"/>
</dbReference>
<dbReference type="Pfam" id="PF02601">
    <property type="entry name" value="Exonuc_VII_L"/>
    <property type="match status" value="1"/>
</dbReference>
<comment type="similarity">
    <text evidence="5 6">Belongs to the XseA family.</text>
</comment>
<dbReference type="InterPro" id="IPR003753">
    <property type="entry name" value="Exonuc_VII_L"/>
</dbReference>
<organism evidence="9 10">
    <name type="scientific">Candidatus Avipropionibacterium avicola</name>
    <dbReference type="NCBI Taxonomy" id="2840701"/>
    <lineage>
        <taxon>Bacteria</taxon>
        <taxon>Bacillati</taxon>
        <taxon>Actinomycetota</taxon>
        <taxon>Actinomycetes</taxon>
        <taxon>Propionibacteriales</taxon>
        <taxon>Propionibacteriaceae</taxon>
        <taxon>Propionibacteriaceae incertae sedis</taxon>
        <taxon>Candidatus Avipropionibacterium</taxon>
    </lineage>
</organism>
<dbReference type="GO" id="GO:0005737">
    <property type="term" value="C:cytoplasm"/>
    <property type="evidence" value="ECO:0007669"/>
    <property type="project" value="UniProtKB-SubCell"/>
</dbReference>
<reference evidence="9" key="2">
    <citation type="journal article" date="2021" name="PeerJ">
        <title>Extensive microbial diversity within the chicken gut microbiome revealed by metagenomics and culture.</title>
        <authorList>
            <person name="Gilroy R."/>
            <person name="Ravi A."/>
            <person name="Getino M."/>
            <person name="Pursley I."/>
            <person name="Horton D.L."/>
            <person name="Alikhan N.F."/>
            <person name="Baker D."/>
            <person name="Gharbi K."/>
            <person name="Hall N."/>
            <person name="Watson M."/>
            <person name="Adriaenssens E.M."/>
            <person name="Foster-Nyarko E."/>
            <person name="Jarju S."/>
            <person name="Secka A."/>
            <person name="Antonio M."/>
            <person name="Oren A."/>
            <person name="Chaudhuri R.R."/>
            <person name="La Ragione R."/>
            <person name="Hildebrand F."/>
            <person name="Pallen M.J."/>
        </authorList>
    </citation>
    <scope>NUCLEOTIDE SEQUENCE</scope>
    <source>
        <strain evidence="9">ChiGjej1B1-24693</strain>
    </source>
</reference>
<evidence type="ECO:0000256" key="5">
    <source>
        <dbReference type="HAMAP-Rule" id="MF_00378"/>
    </source>
</evidence>
<dbReference type="GO" id="GO:0008855">
    <property type="term" value="F:exodeoxyribonuclease VII activity"/>
    <property type="evidence" value="ECO:0007669"/>
    <property type="project" value="UniProtKB-UniRule"/>
</dbReference>
<gene>
    <name evidence="5" type="primary">xseA</name>
    <name evidence="9" type="ORF">IAA98_01190</name>
</gene>
<proteinExistence type="inferred from homology"/>
<evidence type="ECO:0000256" key="6">
    <source>
        <dbReference type="RuleBase" id="RU004355"/>
    </source>
</evidence>
<dbReference type="GO" id="GO:0003676">
    <property type="term" value="F:nucleic acid binding"/>
    <property type="evidence" value="ECO:0007669"/>
    <property type="project" value="InterPro"/>
</dbReference>
<feature type="domain" description="OB-fold nucleic acid binding" evidence="8">
    <location>
        <begin position="16"/>
        <end position="104"/>
    </location>
</feature>
<keyword evidence="2 5" id="KW-0540">Nuclease</keyword>